<protein>
    <submittedName>
        <fullName evidence="2">Uncharacterized protein</fullName>
    </submittedName>
</protein>
<proteinExistence type="predicted"/>
<evidence type="ECO:0000313" key="2">
    <source>
        <dbReference type="EMBL" id="GFR00462.1"/>
    </source>
</evidence>
<accession>A0A8X6L9H7</accession>
<dbReference type="Proteomes" id="UP000887116">
    <property type="component" value="Unassembled WGS sequence"/>
</dbReference>
<dbReference type="EMBL" id="BMAO01005295">
    <property type="protein sequence ID" value="GFR00462.1"/>
    <property type="molecule type" value="Genomic_DNA"/>
</dbReference>
<comment type="caution">
    <text evidence="2">The sequence shown here is derived from an EMBL/GenBank/DDBJ whole genome shotgun (WGS) entry which is preliminary data.</text>
</comment>
<feature type="region of interest" description="Disordered" evidence="1">
    <location>
        <begin position="1"/>
        <end position="27"/>
    </location>
</feature>
<evidence type="ECO:0000256" key="1">
    <source>
        <dbReference type="SAM" id="MobiDB-lite"/>
    </source>
</evidence>
<name>A0A8X6L9H7_TRICU</name>
<feature type="region of interest" description="Disordered" evidence="1">
    <location>
        <begin position="157"/>
        <end position="202"/>
    </location>
</feature>
<reference evidence="2" key="1">
    <citation type="submission" date="2020-07" db="EMBL/GenBank/DDBJ databases">
        <title>Multicomponent nature underlies the extraordinary mechanical properties of spider dragline silk.</title>
        <authorList>
            <person name="Kono N."/>
            <person name="Nakamura H."/>
            <person name="Mori M."/>
            <person name="Yoshida Y."/>
            <person name="Ohtoshi R."/>
            <person name="Malay A.D."/>
            <person name="Moran D.A.P."/>
            <person name="Tomita M."/>
            <person name="Numata K."/>
            <person name="Arakawa K."/>
        </authorList>
    </citation>
    <scope>NUCLEOTIDE SEQUENCE</scope>
</reference>
<sequence length="202" mass="23414">MVSHTETVKKHQRGTISPPQKRYPNWNTPRAVEAKGVRITGVHSAVVSYSSAERLPEEKSENKPRRQTWSLQFEIDSQIKSSTEINTRIVEKSYRKGTVPEMTRFPNRRLTIPAAYPIELMVGHSSEAFSQQTNFTYKRSREQETQYIQFPNKCTRTSTTMSSRTQEVERKVQQRGSLISDSFSTKYRSNSARYRDRQSKTG</sequence>
<keyword evidence="3" id="KW-1185">Reference proteome</keyword>
<gene>
    <name evidence="2" type="ORF">TNCT_652531</name>
</gene>
<feature type="compositionally biased region" description="Basic and acidic residues" evidence="1">
    <location>
        <begin position="193"/>
        <end position="202"/>
    </location>
</feature>
<organism evidence="2 3">
    <name type="scientific">Trichonephila clavata</name>
    <name type="common">Joro spider</name>
    <name type="synonym">Nephila clavata</name>
    <dbReference type="NCBI Taxonomy" id="2740835"/>
    <lineage>
        <taxon>Eukaryota</taxon>
        <taxon>Metazoa</taxon>
        <taxon>Ecdysozoa</taxon>
        <taxon>Arthropoda</taxon>
        <taxon>Chelicerata</taxon>
        <taxon>Arachnida</taxon>
        <taxon>Araneae</taxon>
        <taxon>Araneomorphae</taxon>
        <taxon>Entelegynae</taxon>
        <taxon>Araneoidea</taxon>
        <taxon>Nephilidae</taxon>
        <taxon>Trichonephila</taxon>
    </lineage>
</organism>
<evidence type="ECO:0000313" key="3">
    <source>
        <dbReference type="Proteomes" id="UP000887116"/>
    </source>
</evidence>
<feature type="compositionally biased region" description="Polar residues" evidence="1">
    <location>
        <begin position="174"/>
        <end position="192"/>
    </location>
</feature>
<dbReference type="AlphaFoldDB" id="A0A8X6L9H7"/>